<gene>
    <name evidence="1" type="ORF">PAHAL_9G194500</name>
</gene>
<dbReference type="AlphaFoldDB" id="A0A2T8I1S2"/>
<proteinExistence type="predicted"/>
<name>A0A2T8I1S2_9POAL</name>
<dbReference type="Gramene" id="PVH31626">
    <property type="protein sequence ID" value="PVH31626"/>
    <property type="gene ID" value="PAHAL_9G194500"/>
</dbReference>
<organism evidence="1">
    <name type="scientific">Panicum hallii</name>
    <dbReference type="NCBI Taxonomy" id="206008"/>
    <lineage>
        <taxon>Eukaryota</taxon>
        <taxon>Viridiplantae</taxon>
        <taxon>Streptophyta</taxon>
        <taxon>Embryophyta</taxon>
        <taxon>Tracheophyta</taxon>
        <taxon>Spermatophyta</taxon>
        <taxon>Magnoliopsida</taxon>
        <taxon>Liliopsida</taxon>
        <taxon>Poales</taxon>
        <taxon>Poaceae</taxon>
        <taxon>PACMAD clade</taxon>
        <taxon>Panicoideae</taxon>
        <taxon>Panicodae</taxon>
        <taxon>Paniceae</taxon>
        <taxon>Panicinae</taxon>
        <taxon>Panicum</taxon>
        <taxon>Panicum sect. Panicum</taxon>
    </lineage>
</organism>
<sequence length="65" mass="7320">MCHLYYSDLLYAAPGVSEISSREIEKINVVQGALGQLIIPFAPVLSARILLKENHATEFDYKQVR</sequence>
<protein>
    <submittedName>
        <fullName evidence="1">Uncharacterized protein</fullName>
    </submittedName>
</protein>
<dbReference type="Proteomes" id="UP000243499">
    <property type="component" value="Chromosome 9"/>
</dbReference>
<accession>A0A2T8I1S2</accession>
<evidence type="ECO:0000313" key="1">
    <source>
        <dbReference type="EMBL" id="PVH31626.1"/>
    </source>
</evidence>
<dbReference type="EMBL" id="CM008054">
    <property type="protein sequence ID" value="PVH31626.1"/>
    <property type="molecule type" value="Genomic_DNA"/>
</dbReference>
<reference evidence="1" key="1">
    <citation type="submission" date="2018-04" db="EMBL/GenBank/DDBJ databases">
        <title>WGS assembly of Panicum hallii.</title>
        <authorList>
            <person name="Lovell J."/>
            <person name="Jenkins J."/>
            <person name="Lowry D."/>
            <person name="Mamidi S."/>
            <person name="Sreedasyam A."/>
            <person name="Weng X."/>
            <person name="Barry K."/>
            <person name="Bonette J."/>
            <person name="Campitelli B."/>
            <person name="Daum C."/>
            <person name="Gordon S."/>
            <person name="Gould B."/>
            <person name="Lipzen A."/>
            <person name="Macqueen A."/>
            <person name="Palacio-Mejia J."/>
            <person name="Plott C."/>
            <person name="Shakirov E."/>
            <person name="Shu S."/>
            <person name="Yoshinaga Y."/>
            <person name="Zane M."/>
            <person name="Rokhsar D."/>
            <person name="Grimwood J."/>
            <person name="Schmutz J."/>
            <person name="Juenger T."/>
        </authorList>
    </citation>
    <scope>NUCLEOTIDE SEQUENCE [LARGE SCALE GENOMIC DNA]</scope>
    <source>
        <strain evidence="1">FIL2</strain>
    </source>
</reference>